<keyword evidence="1" id="KW-0812">Transmembrane</keyword>
<organism evidence="2 3">
    <name type="scientific">Sutcliffiella cohnii</name>
    <dbReference type="NCBI Taxonomy" id="33932"/>
    <lineage>
        <taxon>Bacteria</taxon>
        <taxon>Bacillati</taxon>
        <taxon>Bacillota</taxon>
        <taxon>Bacilli</taxon>
        <taxon>Bacillales</taxon>
        <taxon>Bacillaceae</taxon>
        <taxon>Sutcliffiella</taxon>
    </lineage>
</organism>
<proteinExistence type="predicted"/>
<accession>A0A223KTJ0</accession>
<feature type="transmembrane region" description="Helical" evidence="1">
    <location>
        <begin position="66"/>
        <end position="86"/>
    </location>
</feature>
<keyword evidence="3" id="KW-1185">Reference proteome</keyword>
<keyword evidence="1" id="KW-0472">Membrane</keyword>
<keyword evidence="1" id="KW-1133">Transmembrane helix</keyword>
<name>A0A223KTJ0_9BACI</name>
<evidence type="ECO:0000256" key="1">
    <source>
        <dbReference type="SAM" id="Phobius"/>
    </source>
</evidence>
<reference evidence="2 3" key="1">
    <citation type="submission" date="2016-12" db="EMBL/GenBank/DDBJ databases">
        <title>The whole genome sequencing and assembly of Bacillus cohnii DSM 6307T strain.</title>
        <authorList>
            <person name="Lee Y.-J."/>
            <person name="Yi H."/>
            <person name="Bahn Y.-S."/>
            <person name="Kim J.F."/>
            <person name="Lee D.-W."/>
        </authorList>
    </citation>
    <scope>NUCLEOTIDE SEQUENCE [LARGE SCALE GENOMIC DNA]</scope>
    <source>
        <strain evidence="2 3">DSM 6307</strain>
    </source>
</reference>
<dbReference type="KEGG" id="bcoh:BC6307_16710"/>
<evidence type="ECO:0008006" key="4">
    <source>
        <dbReference type="Google" id="ProtNLM"/>
    </source>
</evidence>
<gene>
    <name evidence="2" type="ORF">BC6307_16710</name>
</gene>
<dbReference type="STRING" id="1314751.GCA_001591425_01986"/>
<dbReference type="Proteomes" id="UP000215224">
    <property type="component" value="Chromosome"/>
</dbReference>
<dbReference type="Pfam" id="PF06961">
    <property type="entry name" value="DUF1294"/>
    <property type="match status" value="1"/>
</dbReference>
<sequence length="87" mass="9939">MIELLLIYLVLNSVAFLLMKVDKKRAINNKWRISESTLWAISIVGGALGSWAGMKKFRHKTKHNTFKFGMPLLTLVQIGTIIYFTLV</sequence>
<dbReference type="EMBL" id="CP018866">
    <property type="protein sequence ID" value="AST92811.1"/>
    <property type="molecule type" value="Genomic_DNA"/>
</dbReference>
<evidence type="ECO:0000313" key="3">
    <source>
        <dbReference type="Proteomes" id="UP000215224"/>
    </source>
</evidence>
<protein>
    <recommendedName>
        <fullName evidence="4">DUF1294 domain-containing protein</fullName>
    </recommendedName>
</protein>
<dbReference type="InterPro" id="IPR010718">
    <property type="entry name" value="DUF1294"/>
</dbReference>
<dbReference type="AlphaFoldDB" id="A0A223KTJ0"/>
<dbReference type="InterPro" id="IPR012156">
    <property type="entry name" value="Cold_shock_CspA"/>
</dbReference>
<dbReference type="GO" id="GO:0003676">
    <property type="term" value="F:nucleic acid binding"/>
    <property type="evidence" value="ECO:0007669"/>
    <property type="project" value="InterPro"/>
</dbReference>
<dbReference type="PIRSF" id="PIRSF002599">
    <property type="entry name" value="Cold_shock_A"/>
    <property type="match status" value="1"/>
</dbReference>
<dbReference type="RefSeq" id="WP_066415384.1">
    <property type="nucleotide sequence ID" value="NZ_CP018866.1"/>
</dbReference>
<evidence type="ECO:0000313" key="2">
    <source>
        <dbReference type="EMBL" id="AST92811.1"/>
    </source>
</evidence>